<dbReference type="InterPro" id="IPR002941">
    <property type="entry name" value="DNA_methylase_N4/N6"/>
</dbReference>
<accession>A0A251X4P5</accession>
<dbReference type="EC" id="2.1.1.-" evidence="4"/>
<dbReference type="InterPro" id="IPR002052">
    <property type="entry name" value="DNA_methylase_N6_adenine_CS"/>
</dbReference>
<dbReference type="InterPro" id="IPR001091">
    <property type="entry name" value="RM_Methyltransferase"/>
</dbReference>
<dbReference type="GO" id="GO:0032259">
    <property type="term" value="P:methylation"/>
    <property type="evidence" value="ECO:0007669"/>
    <property type="project" value="UniProtKB-KW"/>
</dbReference>
<organism evidence="6 7">
    <name type="scientific">Thioflexithrix psekupsensis</name>
    <dbReference type="NCBI Taxonomy" id="1570016"/>
    <lineage>
        <taxon>Bacteria</taxon>
        <taxon>Pseudomonadati</taxon>
        <taxon>Pseudomonadota</taxon>
        <taxon>Gammaproteobacteria</taxon>
        <taxon>Thiotrichales</taxon>
        <taxon>Thioflexithrix</taxon>
    </lineage>
</organism>
<dbReference type="AlphaFoldDB" id="A0A251X4P5"/>
<dbReference type="REBASE" id="195471">
    <property type="entry name" value="M.TpsD3ORF13670P"/>
</dbReference>
<dbReference type="RefSeq" id="WP_176329880.1">
    <property type="nucleotide sequence ID" value="NZ_MSLT01000023.1"/>
</dbReference>
<proteinExistence type="inferred from homology"/>
<keyword evidence="2" id="KW-0489">Methyltransferase</keyword>
<dbReference type="PRINTS" id="PR00508">
    <property type="entry name" value="S21N4MTFRASE"/>
</dbReference>
<evidence type="ECO:0000256" key="1">
    <source>
        <dbReference type="ARBA" id="ARBA00006594"/>
    </source>
</evidence>
<name>A0A251X4P5_9GAMM</name>
<dbReference type="GO" id="GO:0005737">
    <property type="term" value="C:cytoplasm"/>
    <property type="evidence" value="ECO:0007669"/>
    <property type="project" value="TreeGrafter"/>
</dbReference>
<dbReference type="Gene3D" id="3.40.50.150">
    <property type="entry name" value="Vaccinia Virus protein VP39"/>
    <property type="match status" value="1"/>
</dbReference>
<dbReference type="PANTHER" id="PTHR13370:SF3">
    <property type="entry name" value="TRNA (GUANINE(10)-N2)-METHYLTRANSFERASE HOMOLOG"/>
    <property type="match status" value="1"/>
</dbReference>
<dbReference type="GO" id="GO:0003677">
    <property type="term" value="F:DNA binding"/>
    <property type="evidence" value="ECO:0007669"/>
    <property type="project" value="InterPro"/>
</dbReference>
<dbReference type="SUPFAM" id="SSF53335">
    <property type="entry name" value="S-adenosyl-L-methionine-dependent methyltransferases"/>
    <property type="match status" value="1"/>
</dbReference>
<sequence length="437" mass="50485">MNKLLLGDNLQILKNLESELVDLIYLDPPFFSNRNYEVIWGDKGEIRSFEDRWSGGIDHYIAWLKERVEEMHRILKSTGSIFLHCDWHADAYIRVFILDKIFGENNFRNEIIWRYKRWPAKQKNFQRMHDNILFYTKSAGQITFNLLYDELSEGTKKRWKGKKSLVEFQEGKRLVTKMTDDDSSGRLMDDVWDIAVINSQAKERIGYPTQKPEALLERIILCASNENDVILDPFVGGGTTVAVADKLKRQWIGIDQSVQAIKVSELRLQKQQDLFSKPFTVQLHKYDYDTLRYSNAFEFESWIIQQYGGVSNIKQRSDLGIDGKTRDGVPIQVKRSDNIGRNVIDNFKSACERFDSGKFNENKAAKNLIGIIIAFSFGKGAIQEVARLKNQDNLIIELITVEQIIPIAKKPKLTVTFNDLGLDNKELREIEFIAAGE</sequence>
<dbReference type="PANTHER" id="PTHR13370">
    <property type="entry name" value="RNA METHYLASE-RELATED"/>
    <property type="match status" value="1"/>
</dbReference>
<dbReference type="Proteomes" id="UP000194798">
    <property type="component" value="Unassembled WGS sequence"/>
</dbReference>
<evidence type="ECO:0000313" key="7">
    <source>
        <dbReference type="Proteomes" id="UP000194798"/>
    </source>
</evidence>
<reference evidence="6 7" key="1">
    <citation type="submission" date="2016-12" db="EMBL/GenBank/DDBJ databases">
        <title>Thioflexothrix psekupsii D3 genome sequencing and assembly.</title>
        <authorList>
            <person name="Fomenkov A."/>
            <person name="Vincze T."/>
            <person name="Grabovich M."/>
            <person name="Anton B.P."/>
            <person name="Dubinina G."/>
            <person name="Orlova M."/>
            <person name="Belousova E."/>
            <person name="Roberts R.J."/>
        </authorList>
    </citation>
    <scope>NUCLEOTIDE SEQUENCE [LARGE SCALE GENOMIC DNA]</scope>
    <source>
        <strain evidence="6">D3</strain>
    </source>
</reference>
<comment type="caution">
    <text evidence="6">The sequence shown here is derived from an EMBL/GenBank/DDBJ whole genome shotgun (WGS) entry which is preliminary data.</text>
</comment>
<keyword evidence="7" id="KW-1185">Reference proteome</keyword>
<dbReference type="Pfam" id="PF01555">
    <property type="entry name" value="N6_N4_Mtase"/>
    <property type="match status" value="1"/>
</dbReference>
<dbReference type="PROSITE" id="PS00092">
    <property type="entry name" value="N6_MTASE"/>
    <property type="match status" value="1"/>
</dbReference>
<feature type="domain" description="DNA methylase N-4/N-6" evidence="5">
    <location>
        <begin position="21"/>
        <end position="264"/>
    </location>
</feature>
<dbReference type="GO" id="GO:0009007">
    <property type="term" value="F:site-specific DNA-methyltransferase (adenine-specific) activity"/>
    <property type="evidence" value="ECO:0007669"/>
    <property type="project" value="TreeGrafter"/>
</dbReference>
<evidence type="ECO:0000256" key="3">
    <source>
        <dbReference type="ARBA" id="ARBA00022679"/>
    </source>
</evidence>
<evidence type="ECO:0000256" key="2">
    <source>
        <dbReference type="ARBA" id="ARBA00022603"/>
    </source>
</evidence>
<evidence type="ECO:0000259" key="5">
    <source>
        <dbReference type="Pfam" id="PF01555"/>
    </source>
</evidence>
<protein>
    <recommendedName>
        <fullName evidence="4">Methyltransferase</fullName>
        <ecNumber evidence="4">2.1.1.-</ecNumber>
    </recommendedName>
</protein>
<evidence type="ECO:0000313" key="6">
    <source>
        <dbReference type="EMBL" id="OUD12169.1"/>
    </source>
</evidence>
<dbReference type="GO" id="GO:0008170">
    <property type="term" value="F:N-methyltransferase activity"/>
    <property type="evidence" value="ECO:0007669"/>
    <property type="project" value="InterPro"/>
</dbReference>
<evidence type="ECO:0000256" key="4">
    <source>
        <dbReference type="RuleBase" id="RU362026"/>
    </source>
</evidence>
<keyword evidence="3" id="KW-0808">Transferase</keyword>
<gene>
    <name evidence="6" type="ORF">TPSD3_13670</name>
</gene>
<dbReference type="EMBL" id="MSLT01000023">
    <property type="protein sequence ID" value="OUD12169.1"/>
    <property type="molecule type" value="Genomic_DNA"/>
</dbReference>
<dbReference type="InterPro" id="IPR029063">
    <property type="entry name" value="SAM-dependent_MTases_sf"/>
</dbReference>
<comment type="similarity">
    <text evidence="1 4">Belongs to the N(4)/N(6)-methyltransferase family.</text>
</comment>